<feature type="transmembrane region" description="Helical" evidence="8">
    <location>
        <begin position="84"/>
        <end position="107"/>
    </location>
</feature>
<dbReference type="Gene3D" id="1.20.1250.20">
    <property type="entry name" value="MFS general substrate transporter like domains"/>
    <property type="match status" value="1"/>
</dbReference>
<keyword evidence="3" id="KW-0813">Transport</keyword>
<dbReference type="OMA" id="SYRWRWI"/>
<evidence type="ECO:0000313" key="10">
    <source>
        <dbReference type="EMBL" id="EOB15272.1"/>
    </source>
</evidence>
<evidence type="ECO:0000259" key="9">
    <source>
        <dbReference type="PROSITE" id="PS50850"/>
    </source>
</evidence>
<evidence type="ECO:0000256" key="5">
    <source>
        <dbReference type="ARBA" id="ARBA00022989"/>
    </source>
</evidence>
<organism evidence="10 11">
    <name type="scientific">Nosema bombycis (strain CQ1 / CVCC 102059)</name>
    <name type="common">Microsporidian parasite</name>
    <name type="synonym">Pebrine of silkworm</name>
    <dbReference type="NCBI Taxonomy" id="578461"/>
    <lineage>
        <taxon>Eukaryota</taxon>
        <taxon>Fungi</taxon>
        <taxon>Fungi incertae sedis</taxon>
        <taxon>Microsporidia</taxon>
        <taxon>Nosematidae</taxon>
        <taxon>Nosema</taxon>
    </lineage>
</organism>
<dbReference type="PRINTS" id="PR00171">
    <property type="entry name" value="SUGRTRNSPORT"/>
</dbReference>
<dbReference type="Proteomes" id="UP000016927">
    <property type="component" value="Unassembled WGS sequence"/>
</dbReference>
<dbReference type="SUPFAM" id="SSF103473">
    <property type="entry name" value="MFS general substrate transporter"/>
    <property type="match status" value="1"/>
</dbReference>
<dbReference type="PANTHER" id="PTHR23503:SF8">
    <property type="entry name" value="FACILITATED GLUCOSE TRANSPORTER PROTEIN 1"/>
    <property type="match status" value="1"/>
</dbReference>
<feature type="transmembrane region" description="Helical" evidence="8">
    <location>
        <begin position="6"/>
        <end position="24"/>
    </location>
</feature>
<evidence type="ECO:0000256" key="8">
    <source>
        <dbReference type="SAM" id="Phobius"/>
    </source>
</evidence>
<evidence type="ECO:0000256" key="3">
    <source>
        <dbReference type="ARBA" id="ARBA00022448"/>
    </source>
</evidence>
<feature type="compositionally biased region" description="Polar residues" evidence="7">
    <location>
        <begin position="148"/>
        <end position="160"/>
    </location>
</feature>
<dbReference type="InterPro" id="IPR020846">
    <property type="entry name" value="MFS_dom"/>
</dbReference>
<keyword evidence="4 8" id="KW-0812">Transmembrane</keyword>
<reference evidence="10 11" key="1">
    <citation type="journal article" date="2013" name="BMC Genomics">
        <title>Comparative genomics of parasitic silkworm microsporidia reveal an association between genome expansion and host adaptation.</title>
        <authorList>
            <person name="Pan G."/>
            <person name="Xu J."/>
            <person name="Li T."/>
            <person name="Xia Q."/>
            <person name="Liu S.L."/>
            <person name="Zhang G."/>
            <person name="Li S."/>
            <person name="Li C."/>
            <person name="Liu H."/>
            <person name="Yang L."/>
            <person name="Liu T."/>
            <person name="Zhang X."/>
            <person name="Wu Z."/>
            <person name="Fan W."/>
            <person name="Dang X."/>
            <person name="Xiang H."/>
            <person name="Tao M."/>
            <person name="Li Y."/>
            <person name="Hu J."/>
            <person name="Li Z."/>
            <person name="Lin L."/>
            <person name="Luo J."/>
            <person name="Geng L."/>
            <person name="Wang L."/>
            <person name="Long M."/>
            <person name="Wan Y."/>
            <person name="He N."/>
            <person name="Zhang Z."/>
            <person name="Lu C."/>
            <person name="Keeling P.J."/>
            <person name="Wang J."/>
            <person name="Xiang Z."/>
            <person name="Zhou Z."/>
        </authorList>
    </citation>
    <scope>NUCLEOTIDE SEQUENCE [LARGE SCALE GENOMIC DNA]</scope>
    <source>
        <strain evidence="11">CQ1 / CVCC 102059</strain>
    </source>
</reference>
<feature type="domain" description="Major facilitator superfamily (MFS) profile" evidence="9">
    <location>
        <begin position="1"/>
        <end position="344"/>
    </location>
</feature>
<accession>R0KYI0</accession>
<feature type="transmembrane region" description="Helical" evidence="8">
    <location>
        <begin position="289"/>
        <end position="312"/>
    </location>
</feature>
<comment type="similarity">
    <text evidence="2">Belongs to the major facilitator superfamily. Sugar transporter (TC 2.A.1.1) family.</text>
</comment>
<protein>
    <submittedName>
        <fullName evidence="10">Solute carrier family 2, facilitated glucose transporter member 1</fullName>
    </submittedName>
</protein>
<evidence type="ECO:0000313" key="11">
    <source>
        <dbReference type="Proteomes" id="UP000016927"/>
    </source>
</evidence>
<sequence>IILSSLFNLVGYFLIILFPNIYIILISRIFIGIGCGLSGLVVPFYIFKMSPPNLKGVISGIHPLNINLGIVIGQGLGIMNTIELWKYGIGIILIMSLISMILGMFILDDDLGIIEDGSKVGEDINDDHNDRDTNDDHNDEDTSDDHNAGTTTPHPNTPTKSHSNIISLWNISSSHKSILIVVLLHLSQHLSGIDYVVVFLGSILKDTTYPFLFTLLIMSLSIPSNIICSLLLDKLGRKKVLLLSLVLLTLSNLLLIFNNYFIILYIISYNLGLSNVPWLIPNELSPPKYVPILCSLGVQVNWISAFFIVQIFIKINEILGKYTWLIYGILMGLVGIFSYIVIPE</sequence>
<gene>
    <name evidence="10" type="primary">GTR1</name>
    <name evidence="10" type="ORF">NBO_6g0024</name>
</gene>
<dbReference type="InterPro" id="IPR003663">
    <property type="entry name" value="Sugar/inositol_transpt"/>
</dbReference>
<feature type="transmembrane region" description="Helical" evidence="8">
    <location>
        <begin position="240"/>
        <end position="269"/>
    </location>
</feature>
<name>R0KYI0_NOSB1</name>
<dbReference type="InterPro" id="IPR005828">
    <property type="entry name" value="MFS_sugar_transport-like"/>
</dbReference>
<dbReference type="OrthoDB" id="2196240at2759"/>
<evidence type="ECO:0000256" key="4">
    <source>
        <dbReference type="ARBA" id="ARBA00022692"/>
    </source>
</evidence>
<keyword evidence="11" id="KW-1185">Reference proteome</keyword>
<feature type="region of interest" description="Disordered" evidence="7">
    <location>
        <begin position="123"/>
        <end position="160"/>
    </location>
</feature>
<dbReference type="GO" id="GO:0016020">
    <property type="term" value="C:membrane"/>
    <property type="evidence" value="ECO:0007669"/>
    <property type="project" value="UniProtKB-SubCell"/>
</dbReference>
<dbReference type="STRING" id="578461.R0KYI0"/>
<keyword evidence="10" id="KW-0762">Sugar transport</keyword>
<feature type="transmembrane region" description="Helical" evidence="8">
    <location>
        <begin position="29"/>
        <end position="47"/>
    </location>
</feature>
<dbReference type="InterPro" id="IPR036259">
    <property type="entry name" value="MFS_trans_sf"/>
</dbReference>
<evidence type="ECO:0000256" key="6">
    <source>
        <dbReference type="ARBA" id="ARBA00023136"/>
    </source>
</evidence>
<evidence type="ECO:0000256" key="7">
    <source>
        <dbReference type="SAM" id="MobiDB-lite"/>
    </source>
</evidence>
<dbReference type="PANTHER" id="PTHR23503">
    <property type="entry name" value="SOLUTE CARRIER FAMILY 2"/>
    <property type="match status" value="1"/>
</dbReference>
<dbReference type="InterPro" id="IPR045263">
    <property type="entry name" value="GLUT"/>
</dbReference>
<feature type="transmembrane region" description="Helical" evidence="8">
    <location>
        <begin position="324"/>
        <end position="342"/>
    </location>
</feature>
<feature type="non-terminal residue" evidence="10">
    <location>
        <position position="344"/>
    </location>
</feature>
<comment type="subcellular location">
    <subcellularLocation>
        <location evidence="1">Membrane</location>
        <topology evidence="1">Multi-pass membrane protein</topology>
    </subcellularLocation>
</comment>
<keyword evidence="6 8" id="KW-0472">Membrane</keyword>
<dbReference type="GO" id="GO:0015149">
    <property type="term" value="F:hexose transmembrane transporter activity"/>
    <property type="evidence" value="ECO:0007669"/>
    <property type="project" value="TreeGrafter"/>
</dbReference>
<feature type="compositionally biased region" description="Basic and acidic residues" evidence="7">
    <location>
        <begin position="123"/>
        <end position="136"/>
    </location>
</feature>
<evidence type="ECO:0000256" key="1">
    <source>
        <dbReference type="ARBA" id="ARBA00004141"/>
    </source>
</evidence>
<evidence type="ECO:0000256" key="2">
    <source>
        <dbReference type="ARBA" id="ARBA00010992"/>
    </source>
</evidence>
<dbReference type="VEuPathDB" id="MicrosporidiaDB:NBO_6g0024"/>
<dbReference type="EMBL" id="KB908914">
    <property type="protein sequence ID" value="EOB15272.1"/>
    <property type="molecule type" value="Genomic_DNA"/>
</dbReference>
<feature type="non-terminal residue" evidence="10">
    <location>
        <position position="1"/>
    </location>
</feature>
<feature type="transmembrane region" description="Helical" evidence="8">
    <location>
        <begin position="209"/>
        <end position="228"/>
    </location>
</feature>
<keyword evidence="5 8" id="KW-1133">Transmembrane helix</keyword>
<dbReference type="HOGENOM" id="CLU_001265_30_14_1"/>
<proteinExistence type="inferred from homology"/>
<dbReference type="PROSITE" id="PS50850">
    <property type="entry name" value="MFS"/>
    <property type="match status" value="1"/>
</dbReference>
<dbReference type="Pfam" id="PF00083">
    <property type="entry name" value="Sugar_tr"/>
    <property type="match status" value="1"/>
</dbReference>
<dbReference type="AlphaFoldDB" id="R0KYI0"/>